<evidence type="ECO:0000313" key="3">
    <source>
        <dbReference type="Proteomes" id="UP000003136"/>
    </source>
</evidence>
<keyword evidence="1" id="KW-1133">Transmembrane helix</keyword>
<keyword evidence="1" id="KW-0812">Transmembrane</keyword>
<feature type="transmembrane region" description="Helical" evidence="1">
    <location>
        <begin position="260"/>
        <end position="278"/>
    </location>
</feature>
<proteinExistence type="predicted"/>
<feature type="transmembrane region" description="Helical" evidence="1">
    <location>
        <begin position="212"/>
        <end position="228"/>
    </location>
</feature>
<dbReference type="EMBL" id="ABVQ01000036">
    <property type="protein sequence ID" value="EEC56940.1"/>
    <property type="molecule type" value="Genomic_DNA"/>
</dbReference>
<name>B7ATF6_9FIRM</name>
<organism evidence="2 3">
    <name type="scientific">[Bacteroides] pectinophilus ATCC 43243</name>
    <dbReference type="NCBI Taxonomy" id="483218"/>
    <lineage>
        <taxon>Bacteria</taxon>
        <taxon>Bacillati</taxon>
        <taxon>Bacillota</taxon>
        <taxon>Clostridia</taxon>
        <taxon>Eubacteriales</taxon>
    </lineage>
</organism>
<feature type="transmembrane region" description="Helical" evidence="1">
    <location>
        <begin position="235"/>
        <end position="254"/>
    </location>
</feature>
<dbReference type="HOGENOM" id="CLU_648557_0_0_9"/>
<protein>
    <recommendedName>
        <fullName evidence="4">Glycosyltransferase RgtA/B/C/D-like domain-containing protein</fullName>
    </recommendedName>
</protein>
<feature type="transmembrane region" description="Helical" evidence="1">
    <location>
        <begin position="419"/>
        <end position="442"/>
    </location>
</feature>
<evidence type="ECO:0000313" key="2">
    <source>
        <dbReference type="EMBL" id="EEC56940.1"/>
    </source>
</evidence>
<reference evidence="2 3" key="2">
    <citation type="submission" date="2008-11" db="EMBL/GenBank/DDBJ databases">
        <authorList>
            <person name="Fulton L."/>
            <person name="Clifton S."/>
            <person name="Fulton B."/>
            <person name="Xu J."/>
            <person name="Minx P."/>
            <person name="Pepin K.H."/>
            <person name="Johnson M."/>
            <person name="Bhonagiri V."/>
            <person name="Nash W.E."/>
            <person name="Mardis E.R."/>
            <person name="Wilson R.K."/>
        </authorList>
    </citation>
    <scope>NUCLEOTIDE SEQUENCE [LARGE SCALE GENOMIC DNA]</scope>
    <source>
        <strain evidence="2 3">ATCC 43243</strain>
    </source>
</reference>
<feature type="transmembrane region" description="Helical" evidence="1">
    <location>
        <begin position="163"/>
        <end position="183"/>
    </location>
</feature>
<evidence type="ECO:0008006" key="4">
    <source>
        <dbReference type="Google" id="ProtNLM"/>
    </source>
</evidence>
<reference evidence="2 3" key="1">
    <citation type="submission" date="2008-11" db="EMBL/GenBank/DDBJ databases">
        <title>Draft genome sequence of Bacteroides pectinophilus (ATCC 43243).</title>
        <authorList>
            <person name="Sudarsanam P."/>
            <person name="Ley R."/>
            <person name="Guruge J."/>
            <person name="Turnbaugh P.J."/>
            <person name="Mahowald M."/>
            <person name="Liep D."/>
            <person name="Gordon J."/>
        </authorList>
    </citation>
    <scope>NUCLEOTIDE SEQUENCE [LARGE SCALE GENOMIC DNA]</scope>
    <source>
        <strain evidence="2 3">ATCC 43243</strain>
    </source>
</reference>
<sequence>MWIRGQMKLNKGYTDCRHKGKSIFKNVIMYTGVFAAGIGVMILLLVLTALIPVSAIQDNMQESAQYLKNCELFGTVIDGAEGSRIDRYADSILLGIAYQYDEENPLESVMMSSYYHTSYLNENDNLYQAVTKHPAANQQYMRYWHGSTVIVRPMLMFMQLKNIYFFNAVMVAILNAALIVMIIRRKAYYAAVGLAVGYIAAAVWFVPYSLEYTWVFIIMPVAAMCAVRSCDKGRWYNIGIIFLLSGMITNYFDFLTTETVTLSVPLLIVICIGMNGRYKESFSPVKIPVKAAVTWTAGYAGTWCAKWITASAVMHTSMLPYVTEHVDERIGGDIGVGTVQYITGAVVNNIKCLFPAGYGKAGVWLFAAVILFIIYIGYVYHSNDICWHSIIIYGIVGLIPYARYLVLHNHSYLHCFFTYRAQIATILAMFLITGSLVDWRWFADGAAKRTKS</sequence>
<gene>
    <name evidence="2" type="ORF">BACPEC_01426</name>
</gene>
<keyword evidence="1" id="KW-0472">Membrane</keyword>
<accession>B7ATF6</accession>
<dbReference type="AlphaFoldDB" id="B7ATF6"/>
<feature type="transmembrane region" description="Helical" evidence="1">
    <location>
        <begin position="387"/>
        <end position="407"/>
    </location>
</feature>
<feature type="transmembrane region" description="Helical" evidence="1">
    <location>
        <begin position="361"/>
        <end position="381"/>
    </location>
</feature>
<feature type="transmembrane region" description="Helical" evidence="1">
    <location>
        <begin position="188"/>
        <end position="206"/>
    </location>
</feature>
<dbReference type="eggNOG" id="ENOG5033EU7">
    <property type="taxonomic scope" value="Bacteria"/>
</dbReference>
<keyword evidence="3" id="KW-1185">Reference proteome</keyword>
<evidence type="ECO:0000256" key="1">
    <source>
        <dbReference type="SAM" id="Phobius"/>
    </source>
</evidence>
<feature type="transmembrane region" description="Helical" evidence="1">
    <location>
        <begin position="27"/>
        <end position="51"/>
    </location>
</feature>
<dbReference type="Proteomes" id="UP000003136">
    <property type="component" value="Unassembled WGS sequence"/>
</dbReference>
<comment type="caution">
    <text evidence="2">The sequence shown here is derived from an EMBL/GenBank/DDBJ whole genome shotgun (WGS) entry which is preliminary data.</text>
</comment>
<dbReference type="STRING" id="483218.BACPEC_01426"/>